<evidence type="ECO:0000313" key="3">
    <source>
        <dbReference type="Proteomes" id="UP000198640"/>
    </source>
</evidence>
<dbReference type="GO" id="GO:0003700">
    <property type="term" value="F:DNA-binding transcription factor activity"/>
    <property type="evidence" value="ECO:0007669"/>
    <property type="project" value="TreeGrafter"/>
</dbReference>
<accession>A0A1H3NPM2</accession>
<dbReference type="Gene3D" id="1.10.10.10">
    <property type="entry name" value="Winged helix-like DNA-binding domain superfamily/Winged helix DNA-binding domain"/>
    <property type="match status" value="1"/>
</dbReference>
<dbReference type="GO" id="GO:0005829">
    <property type="term" value="C:cytosol"/>
    <property type="evidence" value="ECO:0007669"/>
    <property type="project" value="TreeGrafter"/>
</dbReference>
<dbReference type="AlphaFoldDB" id="A0A1H3NPM2"/>
<dbReference type="NCBIfam" id="TIGR00738">
    <property type="entry name" value="rrf2_super"/>
    <property type="match status" value="1"/>
</dbReference>
<organism evidence="2 3">
    <name type="scientific">Nitrosomonas halophila</name>
    <dbReference type="NCBI Taxonomy" id="44576"/>
    <lineage>
        <taxon>Bacteria</taxon>
        <taxon>Pseudomonadati</taxon>
        <taxon>Pseudomonadota</taxon>
        <taxon>Betaproteobacteria</taxon>
        <taxon>Nitrosomonadales</taxon>
        <taxon>Nitrosomonadaceae</taxon>
        <taxon>Nitrosomonas</taxon>
    </lineage>
</organism>
<dbReference type="PROSITE" id="PS51197">
    <property type="entry name" value="HTH_RRF2_2"/>
    <property type="match status" value="1"/>
</dbReference>
<keyword evidence="1" id="KW-0238">DNA-binding</keyword>
<dbReference type="PANTHER" id="PTHR33221:SF4">
    <property type="entry name" value="HTH-TYPE TRANSCRIPTIONAL REPRESSOR NSRR"/>
    <property type="match status" value="1"/>
</dbReference>
<dbReference type="PANTHER" id="PTHR33221">
    <property type="entry name" value="WINGED HELIX-TURN-HELIX TRANSCRIPTIONAL REGULATOR, RRF2 FAMILY"/>
    <property type="match status" value="1"/>
</dbReference>
<dbReference type="SUPFAM" id="SSF46785">
    <property type="entry name" value="Winged helix' DNA-binding domain"/>
    <property type="match status" value="1"/>
</dbReference>
<dbReference type="InterPro" id="IPR000944">
    <property type="entry name" value="Tscrpt_reg_Rrf2"/>
</dbReference>
<evidence type="ECO:0000313" key="2">
    <source>
        <dbReference type="EMBL" id="SDY90897.1"/>
    </source>
</evidence>
<evidence type="ECO:0000256" key="1">
    <source>
        <dbReference type="ARBA" id="ARBA00023125"/>
    </source>
</evidence>
<keyword evidence="3" id="KW-1185">Reference proteome</keyword>
<proteinExistence type="predicted"/>
<gene>
    <name evidence="2" type="ORF">SAMN05421881_10781</name>
</gene>
<sequence length="178" mass="19985">MAVYYFLISPIQFMQLTDYSDYSLRVLTYLGLKGEKLATISEIAECYDISRNHIVKVVHRLGQLGYIETLRGKNGGLRLARSPEAINVGEVIRHMEASMDIVECFGENNLCIISPNCVLRTAMNEALSAFLAVLDGYTLADLLAPQRHLWKRLSHTLVPDSSRPKYSINRGNPPKNAD</sequence>
<dbReference type="EMBL" id="FNOY01000078">
    <property type="protein sequence ID" value="SDY90897.1"/>
    <property type="molecule type" value="Genomic_DNA"/>
</dbReference>
<protein>
    <submittedName>
        <fullName evidence="2">Rrf2 family transcriptional regulator, nitric oxide-sensitive transcriptional repressor</fullName>
    </submittedName>
</protein>
<dbReference type="Pfam" id="PF02082">
    <property type="entry name" value="Rrf2"/>
    <property type="match status" value="1"/>
</dbReference>
<dbReference type="InterPro" id="IPR036390">
    <property type="entry name" value="WH_DNA-bd_sf"/>
</dbReference>
<dbReference type="STRING" id="44576.SAMN05421881_10781"/>
<reference evidence="2 3" key="1">
    <citation type="submission" date="2016-10" db="EMBL/GenBank/DDBJ databases">
        <authorList>
            <person name="de Groot N.N."/>
        </authorList>
    </citation>
    <scope>NUCLEOTIDE SEQUENCE [LARGE SCALE GENOMIC DNA]</scope>
    <source>
        <strain evidence="2 3">Nm1</strain>
    </source>
</reference>
<dbReference type="GO" id="GO:0003677">
    <property type="term" value="F:DNA binding"/>
    <property type="evidence" value="ECO:0007669"/>
    <property type="project" value="UniProtKB-KW"/>
</dbReference>
<dbReference type="InterPro" id="IPR036388">
    <property type="entry name" value="WH-like_DNA-bd_sf"/>
</dbReference>
<name>A0A1H3NPM2_9PROT</name>
<dbReference type="Proteomes" id="UP000198640">
    <property type="component" value="Unassembled WGS sequence"/>
</dbReference>